<sequence>MDGYQQLIRISRLPWIDRPSRIDRLVDRLKLRKEKKLPYEDVVEDAYTFISQNSQPSNHVVFVSQLEKIDILRPDDQKALLDAAETLAKHLYNGSRPRYLQKPQSKDESEPAESSIPVQ</sequence>
<proteinExistence type="predicted"/>
<evidence type="ECO:0000313" key="3">
    <source>
        <dbReference type="Proteomes" id="UP000663843"/>
    </source>
</evidence>
<evidence type="ECO:0000313" key="2">
    <source>
        <dbReference type="EMBL" id="CAE6491858.1"/>
    </source>
</evidence>
<protein>
    <submittedName>
        <fullName evidence="2">Uncharacterized protein</fullName>
    </submittedName>
</protein>
<dbReference type="EMBL" id="CAJMWT010004522">
    <property type="protein sequence ID" value="CAE6491858.1"/>
    <property type="molecule type" value="Genomic_DNA"/>
</dbReference>
<name>A0A8H3CRA8_9AGAM</name>
<accession>A0A8H3CRA8</accession>
<dbReference type="Proteomes" id="UP000663843">
    <property type="component" value="Unassembled WGS sequence"/>
</dbReference>
<evidence type="ECO:0000256" key="1">
    <source>
        <dbReference type="SAM" id="MobiDB-lite"/>
    </source>
</evidence>
<dbReference type="AlphaFoldDB" id="A0A8H3CRA8"/>
<reference evidence="2" key="1">
    <citation type="submission" date="2021-01" db="EMBL/GenBank/DDBJ databases">
        <authorList>
            <person name="Kaushik A."/>
        </authorList>
    </citation>
    <scope>NUCLEOTIDE SEQUENCE</scope>
    <source>
        <strain evidence="2">AG2-2IIIB</strain>
    </source>
</reference>
<comment type="caution">
    <text evidence="2">The sequence shown here is derived from an EMBL/GenBank/DDBJ whole genome shotgun (WGS) entry which is preliminary data.</text>
</comment>
<organism evidence="2 3">
    <name type="scientific">Rhizoctonia solani</name>
    <dbReference type="NCBI Taxonomy" id="456999"/>
    <lineage>
        <taxon>Eukaryota</taxon>
        <taxon>Fungi</taxon>
        <taxon>Dikarya</taxon>
        <taxon>Basidiomycota</taxon>
        <taxon>Agaricomycotina</taxon>
        <taxon>Agaricomycetes</taxon>
        <taxon>Cantharellales</taxon>
        <taxon>Ceratobasidiaceae</taxon>
        <taxon>Rhizoctonia</taxon>
    </lineage>
</organism>
<feature type="region of interest" description="Disordered" evidence="1">
    <location>
        <begin position="94"/>
        <end position="119"/>
    </location>
</feature>
<gene>
    <name evidence="2" type="ORF">RDB_LOCUS130300</name>
</gene>